<evidence type="ECO:0000313" key="3">
    <source>
        <dbReference type="Proteomes" id="UP000256829"/>
    </source>
</evidence>
<keyword evidence="1" id="KW-0812">Transmembrane</keyword>
<dbReference type="RefSeq" id="WP_115841074.1">
    <property type="nucleotide sequence ID" value="NZ_CP183976.1"/>
</dbReference>
<comment type="caution">
    <text evidence="2">The sequence shown here is derived from an EMBL/GenBank/DDBJ whole genome shotgun (WGS) entry which is preliminary data.</text>
</comment>
<feature type="transmembrane region" description="Helical" evidence="1">
    <location>
        <begin position="40"/>
        <end position="62"/>
    </location>
</feature>
<reference evidence="2 3" key="1">
    <citation type="submission" date="2018-08" db="EMBL/GenBank/DDBJ databases">
        <title>Lysobacter soli KCTC 22011, whole genome shotgun sequence.</title>
        <authorList>
            <person name="Zhang X."/>
            <person name="Feng G."/>
            <person name="Zhu H."/>
        </authorList>
    </citation>
    <scope>NUCLEOTIDE SEQUENCE [LARGE SCALE GENOMIC DNA]</scope>
    <source>
        <strain evidence="2 3">KCTC 22011</strain>
    </source>
</reference>
<organism evidence="2 3">
    <name type="scientific">Lysobacter soli</name>
    <dbReference type="NCBI Taxonomy" id="453783"/>
    <lineage>
        <taxon>Bacteria</taxon>
        <taxon>Pseudomonadati</taxon>
        <taxon>Pseudomonadota</taxon>
        <taxon>Gammaproteobacteria</taxon>
        <taxon>Lysobacterales</taxon>
        <taxon>Lysobacteraceae</taxon>
        <taxon>Lysobacter</taxon>
    </lineage>
</organism>
<protein>
    <recommendedName>
        <fullName evidence="4">Tryptophan-rich sensory protein</fullName>
    </recommendedName>
</protein>
<keyword evidence="3" id="KW-1185">Reference proteome</keyword>
<proteinExistence type="predicted"/>
<feature type="transmembrane region" description="Helical" evidence="1">
    <location>
        <begin position="168"/>
        <end position="185"/>
    </location>
</feature>
<keyword evidence="1" id="KW-1133">Transmembrane helix</keyword>
<feature type="transmembrane region" description="Helical" evidence="1">
    <location>
        <begin position="74"/>
        <end position="93"/>
    </location>
</feature>
<evidence type="ECO:0000313" key="2">
    <source>
        <dbReference type="EMBL" id="RDY68562.1"/>
    </source>
</evidence>
<evidence type="ECO:0008006" key="4">
    <source>
        <dbReference type="Google" id="ProtNLM"/>
    </source>
</evidence>
<feature type="transmembrane region" description="Helical" evidence="1">
    <location>
        <begin position="131"/>
        <end position="156"/>
    </location>
</feature>
<dbReference type="PANTHER" id="PTHR33802">
    <property type="entry name" value="SI:CH211-161H7.5-RELATED"/>
    <property type="match status" value="1"/>
</dbReference>
<dbReference type="PANTHER" id="PTHR33802:SF1">
    <property type="entry name" value="XK-RELATED PROTEIN"/>
    <property type="match status" value="1"/>
</dbReference>
<name>A0A3D8VGL3_9GAMM</name>
<dbReference type="AlphaFoldDB" id="A0A3D8VGL3"/>
<feature type="transmembrane region" description="Helical" evidence="1">
    <location>
        <begin position="192"/>
        <end position="208"/>
    </location>
</feature>
<keyword evidence="1" id="KW-0472">Membrane</keyword>
<sequence>MRFLPLVAALSMPVVAFLTMRGAFGPDTGTVSDRYPTLLAAAGYAFAIWGLIFLLDIAYGGWQLTRDRRPRRERIAPFATAGFVLTAAWMPVFSMGWFVAAWAIIVAALACLLYCAIALSQVRRAWPGQAVFAWLPLSLHAGWLSLAAFLNTAQLIVAHGWLSTAVQLPWSLALLGGAAALLLLANLAMRGNIPYVAAAVWGLVALYVKQSASPLDGARITAIAALLLALVLLVQCTWLRWTRDVPPLGVKA</sequence>
<feature type="transmembrane region" description="Helical" evidence="1">
    <location>
        <begin position="99"/>
        <end position="119"/>
    </location>
</feature>
<dbReference type="Proteomes" id="UP000256829">
    <property type="component" value="Unassembled WGS sequence"/>
</dbReference>
<gene>
    <name evidence="2" type="ORF">DX912_03355</name>
</gene>
<dbReference type="EMBL" id="QTJR01000002">
    <property type="protein sequence ID" value="RDY68562.1"/>
    <property type="molecule type" value="Genomic_DNA"/>
</dbReference>
<feature type="transmembrane region" description="Helical" evidence="1">
    <location>
        <begin position="220"/>
        <end position="241"/>
    </location>
</feature>
<accession>A0A3D8VGL3</accession>
<evidence type="ECO:0000256" key="1">
    <source>
        <dbReference type="SAM" id="Phobius"/>
    </source>
</evidence>